<gene>
    <name evidence="2" type="ORF">LTR77_011244</name>
</gene>
<dbReference type="Proteomes" id="UP001337655">
    <property type="component" value="Unassembled WGS sequence"/>
</dbReference>
<sequence length="702" mass="77221">MALDRNRGISKIPSRVRDRVDTSIVTTVSAQMRYMCMDVTMEMVRKLEAFGEDDRGLMMVAYNVPIKVMNVGLYPYEQNILPAIASALAYSPMTCIGATPSVQILSQAMAAVGASIKDRAKYKKKHKDSLGDVTEHMLMSKFAMLLRCSYLCSTVGVAFTNCVPISVNTMAKRITCASFFSEWLGEMIKIHNQFDFKMTIMAMGAFAADTVRRTFSSYRGTAEMVTYIGITNPAAISYMNVQKYTISSPIPHSITTMELDTASIVNWQPTLDSTSSYDWKMYPKSTLLQFMNEKTIGPLTRALIDHTAEELFDYFSTMAKNLFNNASMGAPSAMNANAMPAGALTSNMPENAPPGSNMGSATGRNQNAPATGGIFGKGQDESGNDARRTQPPDGSQIYSGRNSMLVQMTDPAGKNKTQQVIMVENMIGRLDEILESFRAREKREDRIEEKIDTLVDRTSYDDEELLEVMDAYKKSRPEMIKEMENAVAVAAALPTIFEGVVGAIENEIQPSAPLMRRYDGTTMRDAVYVQMSADRDSGVAQSRNPPTSGNIFANPNVAQNQASNVMSNRGGNPNTIGSTSQESIQAMQALRDTASNMMMSAIEALNGSGDLDDDGIEAMTTTLFVDEGEDLDMREILIVALMRYMKETSGGKPTKESMEAIIDMMRPFTKEIMNEVGHTIRDGSLAEDDRIVTFFDTAASDE</sequence>
<organism evidence="2 3">
    <name type="scientific">Saxophila tyrrhenica</name>
    <dbReference type="NCBI Taxonomy" id="1690608"/>
    <lineage>
        <taxon>Eukaryota</taxon>
        <taxon>Fungi</taxon>
        <taxon>Dikarya</taxon>
        <taxon>Ascomycota</taxon>
        <taxon>Pezizomycotina</taxon>
        <taxon>Dothideomycetes</taxon>
        <taxon>Dothideomycetidae</taxon>
        <taxon>Mycosphaerellales</taxon>
        <taxon>Extremaceae</taxon>
        <taxon>Saxophila</taxon>
    </lineage>
</organism>
<keyword evidence="3" id="KW-1185">Reference proteome</keyword>
<evidence type="ECO:0000313" key="2">
    <source>
        <dbReference type="EMBL" id="KAK5162691.1"/>
    </source>
</evidence>
<dbReference type="AlphaFoldDB" id="A0AAV9NX17"/>
<dbReference type="RefSeq" id="XP_064653361.1">
    <property type="nucleotide sequence ID" value="XM_064808452.1"/>
</dbReference>
<feature type="compositionally biased region" description="Basic and acidic residues" evidence="1">
    <location>
        <begin position="378"/>
        <end position="390"/>
    </location>
</feature>
<protein>
    <submittedName>
        <fullName evidence="2">Uncharacterized protein</fullName>
    </submittedName>
</protein>
<feature type="region of interest" description="Disordered" evidence="1">
    <location>
        <begin position="341"/>
        <end position="399"/>
    </location>
</feature>
<dbReference type="GeneID" id="89932560"/>
<proteinExistence type="predicted"/>
<evidence type="ECO:0000256" key="1">
    <source>
        <dbReference type="SAM" id="MobiDB-lite"/>
    </source>
</evidence>
<evidence type="ECO:0000313" key="3">
    <source>
        <dbReference type="Proteomes" id="UP001337655"/>
    </source>
</evidence>
<accession>A0AAV9NX17</accession>
<name>A0AAV9NX17_9PEZI</name>
<comment type="caution">
    <text evidence="2">The sequence shown here is derived from an EMBL/GenBank/DDBJ whole genome shotgun (WGS) entry which is preliminary data.</text>
</comment>
<reference evidence="2 3" key="1">
    <citation type="submission" date="2023-08" db="EMBL/GenBank/DDBJ databases">
        <title>Black Yeasts Isolated from many extreme environments.</title>
        <authorList>
            <person name="Coleine C."/>
            <person name="Stajich J.E."/>
            <person name="Selbmann L."/>
        </authorList>
    </citation>
    <scope>NUCLEOTIDE SEQUENCE [LARGE SCALE GENOMIC DNA]</scope>
    <source>
        <strain evidence="2 3">CCFEE 5935</strain>
    </source>
</reference>
<dbReference type="EMBL" id="JAVRRT010000039">
    <property type="protein sequence ID" value="KAK5162691.1"/>
    <property type="molecule type" value="Genomic_DNA"/>
</dbReference>
<feature type="compositionally biased region" description="Polar residues" evidence="1">
    <location>
        <begin position="357"/>
        <end position="369"/>
    </location>
</feature>